<feature type="region of interest" description="Disordered" evidence="1">
    <location>
        <begin position="351"/>
        <end position="370"/>
    </location>
</feature>
<reference evidence="5" key="1">
    <citation type="submission" date="2025-08" db="UniProtKB">
        <authorList>
            <consortium name="RefSeq"/>
        </authorList>
    </citation>
    <scope>IDENTIFICATION</scope>
    <source>
        <tissue evidence="5">Whole Larva</tissue>
    </source>
</reference>
<feature type="region of interest" description="Disordered" evidence="1">
    <location>
        <begin position="777"/>
        <end position="819"/>
    </location>
</feature>
<evidence type="ECO:0000313" key="5">
    <source>
        <dbReference type="RefSeq" id="XP_017786878.1"/>
    </source>
</evidence>
<organism evidence="4 5">
    <name type="scientific">Nicrophorus vespilloides</name>
    <name type="common">Boreal carrion beetle</name>
    <dbReference type="NCBI Taxonomy" id="110193"/>
    <lineage>
        <taxon>Eukaryota</taxon>
        <taxon>Metazoa</taxon>
        <taxon>Ecdysozoa</taxon>
        <taxon>Arthropoda</taxon>
        <taxon>Hexapoda</taxon>
        <taxon>Insecta</taxon>
        <taxon>Pterygota</taxon>
        <taxon>Neoptera</taxon>
        <taxon>Endopterygota</taxon>
        <taxon>Coleoptera</taxon>
        <taxon>Polyphaga</taxon>
        <taxon>Staphyliniformia</taxon>
        <taxon>Silphidae</taxon>
        <taxon>Nicrophorinae</taxon>
        <taxon>Nicrophorus</taxon>
    </lineage>
</organism>
<gene>
    <name evidence="5" type="primary">LOC108569727</name>
</gene>
<sequence>MDLKVLLFFLYFGCAFARQILQDADRDVDWMGVSKKEPIVNANYKYEGFENSDNSKRSHADDKYAKYKCMQTFDLQERASDVVYANNLREEVSKLQDLVQVLRDQQYILKILNEMDSNNHQDFIPHSMLKHLKKIDEEKEDFDIRQNVDGNNEVDMLRKEIEALKSTISKPKEYRKLDDEMHLQRDEILLLKNMLDKVLNKNDAGNYGKEKSNVTQMIYELSKIENKLGHISNKNNTEEILGSAAPNLPTKQNLSSIHNLSRSAKQNDMESIMSLLGRKAKSNVDNDEITILLKKLSKQSKTNSLELDEDDVQEQLLDLQKKLKKKKKKKTSMEDQLKKLEKQIKLQSKTIDDDDDDIDDDDDESDSKAQMKKIQLALKKLKKKEKVQSKTDDDDDDMESQLKQLAVVIRGMQSKNEEDENDGSEFNLHLNKLISKNNGPKLSQSEIRVLRKKIMAMKQGNHNNNNHHNNNNDDDEDDKPVFSYEEIGSEEDYPKHYNPPNHYQYGYSKKTQFGAYPNPNYGYNPYYNPNINYNQYSANQNYYPRPNHYQKQFVPNPPPYNPNSNIVNNNNYDSNANYKPSYSSTVKQYANPQYSQDAKVPAHPAPQIQYAPPKAEEVHPQPAYAPPPVKSSPQFFPAPSQQKISTPTYNPNPPQNLQEPYDHPLQNPSPEQKVSDLKNQIYELQGVIDTFNKPEYLQQPEDKETVYNLDRQIKDLKVVINNITQDYPTYQNTEEVKPPVVPAARYSRVTEEPEFRNYDLRKHRKILDLSKRDVSFAGEDDSSPKIENCDENYAFKPNPKNNVKKTRNKRNGESSEEAESALGVLTSLFGQALGASEEEAEDVRARGSKTQPKVFGDVERRIEELKKQLGSVNPRSNYYQPYYPGYADEAVEEEKESKDLFKTKKKSKKLDLFEKIFDKILNKVIDKAKVALPKLLEALVGKLDFSSYYADDGYGDGYGNGGYQMDKSYKSNFGLSGILPMIVIKVISNISYFVSYLQKYRFLRVFLVPALVLLIVAGAIIFLVWWMQPSDDYQQTNYNVNSNYEGGSNYGNNYNTYGSPGYSKKYSPNSYSKPNYNNYRSSENQIND</sequence>
<feature type="compositionally biased region" description="Acidic residues" evidence="1">
    <location>
        <begin position="352"/>
        <end position="365"/>
    </location>
</feature>
<evidence type="ECO:0000256" key="2">
    <source>
        <dbReference type="SAM" id="Phobius"/>
    </source>
</evidence>
<feature type="region of interest" description="Disordered" evidence="1">
    <location>
        <begin position="380"/>
        <end position="399"/>
    </location>
</feature>
<accession>A0ABM1NJ78</accession>
<keyword evidence="2" id="KW-0812">Transmembrane</keyword>
<keyword evidence="2" id="KW-0472">Membrane</keyword>
<keyword evidence="2" id="KW-1133">Transmembrane helix</keyword>
<feature type="region of interest" description="Disordered" evidence="1">
    <location>
        <begin position="613"/>
        <end position="672"/>
    </location>
</feature>
<dbReference type="RefSeq" id="XP_017786878.1">
    <property type="nucleotide sequence ID" value="XM_017931389.1"/>
</dbReference>
<keyword evidence="3" id="KW-0732">Signal</keyword>
<dbReference type="Proteomes" id="UP000695000">
    <property type="component" value="Unplaced"/>
</dbReference>
<feature type="chain" id="PRO_5046882937" evidence="3">
    <location>
        <begin position="18"/>
        <end position="1088"/>
    </location>
</feature>
<keyword evidence="4" id="KW-1185">Reference proteome</keyword>
<proteinExistence type="predicted"/>
<evidence type="ECO:0000313" key="4">
    <source>
        <dbReference type="Proteomes" id="UP000695000"/>
    </source>
</evidence>
<feature type="region of interest" description="Disordered" evidence="1">
    <location>
        <begin position="546"/>
        <end position="582"/>
    </location>
</feature>
<feature type="transmembrane region" description="Helical" evidence="2">
    <location>
        <begin position="1006"/>
        <end position="1027"/>
    </location>
</feature>
<feature type="region of interest" description="Disordered" evidence="1">
    <location>
        <begin position="1065"/>
        <end position="1088"/>
    </location>
</feature>
<feature type="compositionally biased region" description="Low complexity" evidence="1">
    <location>
        <begin position="562"/>
        <end position="580"/>
    </location>
</feature>
<feature type="transmembrane region" description="Helical" evidence="2">
    <location>
        <begin position="973"/>
        <end position="994"/>
    </location>
</feature>
<feature type="compositionally biased region" description="Low complexity" evidence="1">
    <location>
        <begin position="1065"/>
        <end position="1082"/>
    </location>
</feature>
<name>A0ABM1NJ78_NICVS</name>
<protein>
    <submittedName>
        <fullName evidence="5">Bromodomain-containing protein DDB_G0280777-like</fullName>
    </submittedName>
</protein>
<feature type="region of interest" description="Disordered" evidence="1">
    <location>
        <begin position="460"/>
        <end position="480"/>
    </location>
</feature>
<feature type="compositionally biased region" description="Polar residues" evidence="1">
    <location>
        <begin position="631"/>
        <end position="649"/>
    </location>
</feature>
<evidence type="ECO:0000256" key="1">
    <source>
        <dbReference type="SAM" id="MobiDB-lite"/>
    </source>
</evidence>
<evidence type="ECO:0000256" key="3">
    <source>
        <dbReference type="SAM" id="SignalP"/>
    </source>
</evidence>
<feature type="signal peptide" evidence="3">
    <location>
        <begin position="1"/>
        <end position="17"/>
    </location>
</feature>
<dbReference type="GeneID" id="108569727"/>